<dbReference type="GO" id="GO:0003676">
    <property type="term" value="F:nucleic acid binding"/>
    <property type="evidence" value="ECO:0007669"/>
    <property type="project" value="InterPro"/>
</dbReference>
<accession>X0X2A9</accession>
<dbReference type="SUPFAM" id="SSF50249">
    <property type="entry name" value="Nucleic acid-binding proteins"/>
    <property type="match status" value="1"/>
</dbReference>
<dbReference type="GO" id="GO:0005737">
    <property type="term" value="C:cytoplasm"/>
    <property type="evidence" value="ECO:0007669"/>
    <property type="project" value="UniProtKB-SubCell"/>
</dbReference>
<protein>
    <recommendedName>
        <fullName evidence="3">CSD domain-containing protein</fullName>
    </recommendedName>
</protein>
<sequence>MKGVVKFIHSEGWGFIIAEDKSEIYFHHTDFIDREEAKTIKAEDELEYEIGEGKKGNKAINIKKIEKKKN</sequence>
<dbReference type="Pfam" id="PF00313">
    <property type="entry name" value="CSD"/>
    <property type="match status" value="1"/>
</dbReference>
<dbReference type="InterPro" id="IPR012156">
    <property type="entry name" value="Cold_shock_CspA"/>
</dbReference>
<feature type="non-terminal residue" evidence="4">
    <location>
        <position position="70"/>
    </location>
</feature>
<dbReference type="EMBL" id="BARS01046586">
    <property type="protein sequence ID" value="GAG30783.1"/>
    <property type="molecule type" value="Genomic_DNA"/>
</dbReference>
<comment type="caution">
    <text evidence="4">The sequence shown here is derived from an EMBL/GenBank/DDBJ whole genome shotgun (WGS) entry which is preliminary data.</text>
</comment>
<feature type="domain" description="CSD" evidence="3">
    <location>
        <begin position="1"/>
        <end position="64"/>
    </location>
</feature>
<gene>
    <name evidence="4" type="ORF">S01H1_70099</name>
</gene>
<evidence type="ECO:0000256" key="1">
    <source>
        <dbReference type="ARBA" id="ARBA00004496"/>
    </source>
</evidence>
<evidence type="ECO:0000259" key="3">
    <source>
        <dbReference type="PROSITE" id="PS51857"/>
    </source>
</evidence>
<dbReference type="SMART" id="SM00357">
    <property type="entry name" value="CSP"/>
    <property type="match status" value="1"/>
</dbReference>
<dbReference type="PROSITE" id="PS51857">
    <property type="entry name" value="CSD_2"/>
    <property type="match status" value="1"/>
</dbReference>
<organism evidence="4">
    <name type="scientific">marine sediment metagenome</name>
    <dbReference type="NCBI Taxonomy" id="412755"/>
    <lineage>
        <taxon>unclassified sequences</taxon>
        <taxon>metagenomes</taxon>
        <taxon>ecological metagenomes</taxon>
    </lineage>
</organism>
<evidence type="ECO:0000256" key="2">
    <source>
        <dbReference type="ARBA" id="ARBA00022490"/>
    </source>
</evidence>
<reference evidence="4" key="1">
    <citation type="journal article" date="2014" name="Front. Microbiol.">
        <title>High frequency of phylogenetically diverse reductive dehalogenase-homologous genes in deep subseafloor sedimentary metagenomes.</title>
        <authorList>
            <person name="Kawai M."/>
            <person name="Futagami T."/>
            <person name="Toyoda A."/>
            <person name="Takaki Y."/>
            <person name="Nishi S."/>
            <person name="Hori S."/>
            <person name="Arai W."/>
            <person name="Tsubouchi T."/>
            <person name="Morono Y."/>
            <person name="Uchiyama I."/>
            <person name="Ito T."/>
            <person name="Fujiyama A."/>
            <person name="Inagaki F."/>
            <person name="Takami H."/>
        </authorList>
    </citation>
    <scope>NUCLEOTIDE SEQUENCE</scope>
    <source>
        <strain evidence="4">Expedition CK06-06</strain>
    </source>
</reference>
<evidence type="ECO:0000313" key="4">
    <source>
        <dbReference type="EMBL" id="GAG30783.1"/>
    </source>
</evidence>
<dbReference type="Gene3D" id="2.40.50.140">
    <property type="entry name" value="Nucleic acid-binding proteins"/>
    <property type="match status" value="1"/>
</dbReference>
<comment type="subcellular location">
    <subcellularLocation>
        <location evidence="1">Cytoplasm</location>
    </subcellularLocation>
</comment>
<dbReference type="PIRSF" id="PIRSF002599">
    <property type="entry name" value="Cold_shock_A"/>
    <property type="match status" value="1"/>
</dbReference>
<dbReference type="AlphaFoldDB" id="X0X2A9"/>
<dbReference type="InterPro" id="IPR012340">
    <property type="entry name" value="NA-bd_OB-fold"/>
</dbReference>
<keyword evidence="2" id="KW-0963">Cytoplasm</keyword>
<dbReference type="InterPro" id="IPR002059">
    <property type="entry name" value="CSP_DNA-bd"/>
</dbReference>
<name>X0X2A9_9ZZZZ</name>
<proteinExistence type="predicted"/>
<dbReference type="InterPro" id="IPR011129">
    <property type="entry name" value="CSD"/>
</dbReference>